<accession>A0A8J8P967</accession>
<proteinExistence type="predicted"/>
<reference evidence="1" key="1">
    <citation type="submission" date="2019-06" db="EMBL/GenBank/DDBJ databases">
        <authorList>
            <person name="Zheng W."/>
        </authorList>
    </citation>
    <scope>NUCLEOTIDE SEQUENCE</scope>
    <source>
        <strain evidence="1">QDHG01</strain>
    </source>
</reference>
<dbReference type="CDD" id="cd00064">
    <property type="entry name" value="FU"/>
    <property type="match status" value="1"/>
</dbReference>
<evidence type="ECO:0000313" key="1">
    <source>
        <dbReference type="EMBL" id="TNV88105.1"/>
    </source>
</evidence>
<dbReference type="InterPro" id="IPR009030">
    <property type="entry name" value="Growth_fac_rcpt_cys_sf"/>
</dbReference>
<evidence type="ECO:0000313" key="2">
    <source>
        <dbReference type="Proteomes" id="UP000785679"/>
    </source>
</evidence>
<dbReference type="Proteomes" id="UP000785679">
    <property type="component" value="Unassembled WGS sequence"/>
</dbReference>
<protein>
    <submittedName>
        <fullName evidence="1">Uncharacterized protein</fullName>
    </submittedName>
</protein>
<dbReference type="Gene3D" id="2.10.220.10">
    <property type="entry name" value="Hormone Receptor, Insulin-like Growth Factor Receptor 1, Chain A, domain 2"/>
    <property type="match status" value="1"/>
</dbReference>
<sequence length="481" mass="55020">MCASCEAGMYLMPFQYFTYYQYNPSLFRMYRVCVPDCGKTDGKFVNNPENMTCEFLGEFCQYGNYTHGCIRSLRQGEITALMHPSQTEEYFILKKYLMDKPAYYRVSQITMGYDFLNLNEQPIGGVENCFLIENENLLIDVRAWNFNSCALCNPGYYTQNTTISADGAQIGECVTTCRDGMFARVYLIGENPSYWYIYRPKVSTVRCEWCHESCFTCISQGENGCTSCKKGQRFTVIDKEIMTGSCTPLNAIDPNLKEITLYVSGDRQKAIYPDNEFPDLLSALKQAYSLHLTYFGLKTVIVTVNQYVQHYLLQNDFQKSQPLIDDSSLWNANYSITIMQKRLIIHNIRARGCNILTLSSCQVKAKIFNKLGPRFKIFVPGKGNLVFSNIQIDSIDAVLDPSDSEAAAICMNETRICCKIDSKSTLFTCRDTYGARIRPIFHKQETFSFTCAQVQQLLYQACRRRPLSPNVQGLQPHLQHN</sequence>
<dbReference type="OrthoDB" id="300641at2759"/>
<dbReference type="SUPFAM" id="SSF57184">
    <property type="entry name" value="Growth factor receptor domain"/>
    <property type="match status" value="1"/>
</dbReference>
<dbReference type="InterPro" id="IPR006212">
    <property type="entry name" value="Furin_repeat"/>
</dbReference>
<keyword evidence="2" id="KW-1185">Reference proteome</keyword>
<organism evidence="1 2">
    <name type="scientific">Halteria grandinella</name>
    <dbReference type="NCBI Taxonomy" id="5974"/>
    <lineage>
        <taxon>Eukaryota</taxon>
        <taxon>Sar</taxon>
        <taxon>Alveolata</taxon>
        <taxon>Ciliophora</taxon>
        <taxon>Intramacronucleata</taxon>
        <taxon>Spirotrichea</taxon>
        <taxon>Stichotrichia</taxon>
        <taxon>Sporadotrichida</taxon>
        <taxon>Halteriidae</taxon>
        <taxon>Halteria</taxon>
    </lineage>
</organism>
<gene>
    <name evidence="1" type="ORF">FGO68_gene7382</name>
</gene>
<name>A0A8J8P967_HALGN</name>
<dbReference type="EMBL" id="RRYP01000073">
    <property type="protein sequence ID" value="TNV88105.1"/>
    <property type="molecule type" value="Genomic_DNA"/>
</dbReference>
<dbReference type="AlphaFoldDB" id="A0A8J8P967"/>
<comment type="caution">
    <text evidence="1">The sequence shown here is derived from an EMBL/GenBank/DDBJ whole genome shotgun (WGS) entry which is preliminary data.</text>
</comment>